<evidence type="ECO:0000256" key="1">
    <source>
        <dbReference type="ARBA" id="ARBA00004123"/>
    </source>
</evidence>
<dbReference type="OMA" id="QATTVGM"/>
<gene>
    <name evidence="10" type="ORF">MICPUN_50333</name>
</gene>
<dbReference type="InterPro" id="IPR049318">
    <property type="entry name" value="GCIP_C"/>
</dbReference>
<dbReference type="Proteomes" id="UP000002009">
    <property type="component" value="Chromosome 5"/>
</dbReference>
<dbReference type="GeneID" id="8243497"/>
<dbReference type="Pfam" id="PF13324">
    <property type="entry name" value="GCIP_N"/>
    <property type="match status" value="1"/>
</dbReference>
<dbReference type="GO" id="GO:0005634">
    <property type="term" value="C:nucleus"/>
    <property type="evidence" value="ECO:0007669"/>
    <property type="project" value="UniProtKB-SubCell"/>
</dbReference>
<comment type="similarity">
    <text evidence="3">Belongs to the CCNDBP1 family.</text>
</comment>
<dbReference type="Pfam" id="PF20936">
    <property type="entry name" value="GCIP_C"/>
    <property type="match status" value="1"/>
</dbReference>
<dbReference type="PANTHER" id="PTHR15492:SF1">
    <property type="entry name" value="CYCLIN-D1-BINDING PROTEIN 1"/>
    <property type="match status" value="1"/>
</dbReference>
<keyword evidence="6" id="KW-0131">Cell cycle</keyword>
<dbReference type="STRING" id="296587.C1E6P4"/>
<dbReference type="FunCoup" id="C1E6P4">
    <property type="interactions" value="262"/>
</dbReference>
<reference evidence="10 11" key="1">
    <citation type="journal article" date="2009" name="Science">
        <title>Green evolution and dynamic adaptations revealed by genomes of the marine picoeukaryotes Micromonas.</title>
        <authorList>
            <person name="Worden A.Z."/>
            <person name="Lee J.H."/>
            <person name="Mock T."/>
            <person name="Rouze P."/>
            <person name="Simmons M.P."/>
            <person name="Aerts A.L."/>
            <person name="Allen A.E."/>
            <person name="Cuvelier M.L."/>
            <person name="Derelle E."/>
            <person name="Everett M.V."/>
            <person name="Foulon E."/>
            <person name="Grimwood J."/>
            <person name="Gundlach H."/>
            <person name="Henrissat B."/>
            <person name="Napoli C."/>
            <person name="McDonald S.M."/>
            <person name="Parker M.S."/>
            <person name="Rombauts S."/>
            <person name="Salamov A."/>
            <person name="Von Dassow P."/>
            <person name="Badger J.H."/>
            <person name="Coutinho P.M."/>
            <person name="Demir E."/>
            <person name="Dubchak I."/>
            <person name="Gentemann C."/>
            <person name="Eikrem W."/>
            <person name="Gready J.E."/>
            <person name="John U."/>
            <person name="Lanier W."/>
            <person name="Lindquist E.A."/>
            <person name="Lucas S."/>
            <person name="Mayer K.F."/>
            <person name="Moreau H."/>
            <person name="Not F."/>
            <person name="Otillar R."/>
            <person name="Panaud O."/>
            <person name="Pangilinan J."/>
            <person name="Paulsen I."/>
            <person name="Piegu B."/>
            <person name="Poliakov A."/>
            <person name="Robbens S."/>
            <person name="Schmutz J."/>
            <person name="Toulza E."/>
            <person name="Wyss T."/>
            <person name="Zelensky A."/>
            <person name="Zhou K."/>
            <person name="Armbrust E.V."/>
            <person name="Bhattacharya D."/>
            <person name="Goodenough U.W."/>
            <person name="Van de Peer Y."/>
            <person name="Grigoriev I.V."/>
        </authorList>
    </citation>
    <scope>NUCLEOTIDE SEQUENCE [LARGE SCALE GENOMIC DNA]</scope>
    <source>
        <strain evidence="11">RCC299 / NOUM17</strain>
    </source>
</reference>
<dbReference type="Gene3D" id="1.20.1420.10">
    <property type="entry name" value="Talin, central domain"/>
    <property type="match status" value="1"/>
</dbReference>
<evidence type="ECO:0000256" key="3">
    <source>
        <dbReference type="ARBA" id="ARBA00008940"/>
    </source>
</evidence>
<name>C1E6P4_MICCC</name>
<evidence type="ECO:0000259" key="8">
    <source>
        <dbReference type="Pfam" id="PF13324"/>
    </source>
</evidence>
<dbReference type="InterPro" id="IPR049317">
    <property type="entry name" value="GCIP-like_N"/>
</dbReference>
<dbReference type="InParanoid" id="C1E6P4"/>
<keyword evidence="4" id="KW-0963">Cytoplasm</keyword>
<sequence length="321" mass="33591">MGSAAETNKDKAATIVSAIASQSAALEEPLEVPGGTPFGQVCDAAAAVEMGATKIQMIFADGADVPEDAAGSALETFHMNVITFIAYCQSAMGTQGKTFDAGLRDAAKVLCKSAGRLVATATESAEPSGSLRAVLGECWEAVKDIKKLPKDGRVAISKALMRVATFIKDTSTELSELGEGAQDEGGNPEDPDEDDLRFHDEDFTAEEMRVARACAEFASASFEFVRKIVAPIVRGSASDVDALERALDSSKKFQVRLEDVGAGVYPPQDGGALIEDASKAMEEGRTMGKEIAEAGGVEGAEEAVAELEGAFNKLRDALGEK</sequence>
<evidence type="ECO:0000256" key="7">
    <source>
        <dbReference type="SAM" id="MobiDB-lite"/>
    </source>
</evidence>
<dbReference type="InterPro" id="IPR026907">
    <property type="entry name" value="GCIP-like"/>
</dbReference>
<keyword evidence="11" id="KW-1185">Reference proteome</keyword>
<dbReference type="Gene3D" id="1.20.1410.10">
    <property type="entry name" value="I/LWEQ domain"/>
    <property type="match status" value="1"/>
</dbReference>
<evidence type="ECO:0000259" key="9">
    <source>
        <dbReference type="Pfam" id="PF20936"/>
    </source>
</evidence>
<protein>
    <submittedName>
        <fullName evidence="10">Uncharacterized protein</fullName>
    </submittedName>
</protein>
<dbReference type="GO" id="GO:0005737">
    <property type="term" value="C:cytoplasm"/>
    <property type="evidence" value="ECO:0007669"/>
    <property type="project" value="UniProtKB-SubCell"/>
</dbReference>
<evidence type="ECO:0000313" key="10">
    <source>
        <dbReference type="EMBL" id="ACO63841.1"/>
    </source>
</evidence>
<organism evidence="10 11">
    <name type="scientific">Micromonas commoda (strain RCC299 / NOUM17 / CCMP2709)</name>
    <name type="common">Picoplanktonic green alga</name>
    <dbReference type="NCBI Taxonomy" id="296587"/>
    <lineage>
        <taxon>Eukaryota</taxon>
        <taxon>Viridiplantae</taxon>
        <taxon>Chlorophyta</taxon>
        <taxon>Mamiellophyceae</taxon>
        <taxon>Mamiellales</taxon>
        <taxon>Mamiellaceae</taxon>
        <taxon>Micromonas</taxon>
    </lineage>
</organism>
<dbReference type="EMBL" id="CP001326">
    <property type="protein sequence ID" value="ACO63841.1"/>
    <property type="molecule type" value="Genomic_DNA"/>
</dbReference>
<dbReference type="PANTHER" id="PTHR15492">
    <property type="entry name" value="CYCLIN D1-BINDING PROTEIN 1"/>
    <property type="match status" value="1"/>
</dbReference>
<dbReference type="AlphaFoldDB" id="C1E6P4"/>
<comment type="subcellular location">
    <subcellularLocation>
        <location evidence="2">Cytoplasm</location>
    </subcellularLocation>
    <subcellularLocation>
        <location evidence="1">Nucleus</location>
    </subcellularLocation>
</comment>
<dbReference type="eggNOG" id="ENOG502SGCW">
    <property type="taxonomic scope" value="Eukaryota"/>
</dbReference>
<dbReference type="KEGG" id="mis:MICPUN_50333"/>
<feature type="domain" description="Cyclin-D1-binding protein 1-like C-terminal" evidence="9">
    <location>
        <begin position="192"/>
        <end position="279"/>
    </location>
</feature>
<evidence type="ECO:0000256" key="4">
    <source>
        <dbReference type="ARBA" id="ARBA00022490"/>
    </source>
</evidence>
<evidence type="ECO:0000256" key="5">
    <source>
        <dbReference type="ARBA" id="ARBA00023242"/>
    </source>
</evidence>
<accession>C1E6P4</accession>
<dbReference type="RefSeq" id="XP_002502583.1">
    <property type="nucleotide sequence ID" value="XM_002502537.1"/>
</dbReference>
<feature type="region of interest" description="Disordered" evidence="7">
    <location>
        <begin position="174"/>
        <end position="195"/>
    </location>
</feature>
<evidence type="ECO:0000313" key="11">
    <source>
        <dbReference type="Proteomes" id="UP000002009"/>
    </source>
</evidence>
<evidence type="ECO:0000256" key="6">
    <source>
        <dbReference type="ARBA" id="ARBA00023306"/>
    </source>
</evidence>
<feature type="domain" description="Cyclin-D1-binding protein 1-like N-terminal" evidence="8">
    <location>
        <begin position="41"/>
        <end position="178"/>
    </location>
</feature>
<keyword evidence="5" id="KW-0539">Nucleus</keyword>
<feature type="compositionally biased region" description="Acidic residues" evidence="7">
    <location>
        <begin position="186"/>
        <end position="195"/>
    </location>
</feature>
<evidence type="ECO:0000256" key="2">
    <source>
        <dbReference type="ARBA" id="ARBA00004496"/>
    </source>
</evidence>
<proteinExistence type="inferred from homology"/>